<dbReference type="PANTHER" id="PTHR17098:SF2">
    <property type="entry name" value="NADH DEHYDROGENASE [UBIQUINONE] 1 ALPHA SUBCOMPLEX SUBUNIT 1"/>
    <property type="match status" value="1"/>
</dbReference>
<keyword evidence="10 13" id="KW-1133">Transmembrane helix</keyword>
<dbReference type="PANTHER" id="PTHR17098">
    <property type="entry name" value="NADH-UBIQUINONE OXIDOREDUCTASE MWFE SUBUNIT"/>
    <property type="match status" value="1"/>
</dbReference>
<accession>A0A2U3EPG2</accession>
<evidence type="ECO:0000256" key="10">
    <source>
        <dbReference type="ARBA" id="ARBA00022989"/>
    </source>
</evidence>
<keyword evidence="8" id="KW-0999">Mitochondrion inner membrane</keyword>
<evidence type="ECO:0000256" key="12">
    <source>
        <dbReference type="ARBA" id="ARBA00023136"/>
    </source>
</evidence>
<evidence type="ECO:0000313" key="16">
    <source>
        <dbReference type="Proteomes" id="UP000245956"/>
    </source>
</evidence>
<evidence type="ECO:0000256" key="3">
    <source>
        <dbReference type="ARBA" id="ARBA00009960"/>
    </source>
</evidence>
<keyword evidence="7 13" id="KW-0812">Transmembrane</keyword>
<dbReference type="Proteomes" id="UP000245956">
    <property type="component" value="Unassembled WGS sequence"/>
</dbReference>
<evidence type="ECO:0000256" key="9">
    <source>
        <dbReference type="ARBA" id="ARBA00022982"/>
    </source>
</evidence>
<reference evidence="15" key="1">
    <citation type="submission" date="2015-05" db="EMBL/GenBank/DDBJ databases">
        <authorList>
            <person name="Wang D.B."/>
            <person name="Wang M."/>
        </authorList>
    </citation>
    <scope>NUCLEOTIDE SEQUENCE</scope>
    <source>
        <strain evidence="15">36-1</strain>
    </source>
</reference>
<comment type="function">
    <text evidence="1">Accessory subunit of the mitochondrial membrane respiratory chain NADH dehydrogenase (Complex I), that is believed not to be involved in catalysis. Complex I functions in the transfer of electrons from NADH to the respiratory chain. The immediate electron acceptor for the enzyme is believed to be ubiquinone.</text>
</comment>
<reference evidence="14" key="3">
    <citation type="submission" date="2023-11" db="EMBL/GenBank/DDBJ databases">
        <authorList>
            <person name="Beijen E."/>
            <person name="Ohm R.A."/>
        </authorList>
    </citation>
    <scope>NUCLEOTIDE SEQUENCE</scope>
    <source>
        <strain evidence="14">CBS 150709</strain>
    </source>
</reference>
<evidence type="ECO:0000313" key="17">
    <source>
        <dbReference type="Proteomes" id="UP001287286"/>
    </source>
</evidence>
<evidence type="ECO:0000256" key="5">
    <source>
        <dbReference type="ARBA" id="ARBA00022448"/>
    </source>
</evidence>
<comment type="subcellular location">
    <subcellularLocation>
        <location evidence="2">Mitochondrion inner membrane</location>
        <topology evidence="2">Single-pass membrane protein</topology>
        <orientation evidence="2">Matrix side</orientation>
    </subcellularLocation>
</comment>
<organism evidence="15 16">
    <name type="scientific">Purpureocillium lilacinum</name>
    <name type="common">Paecilomyces lilacinus</name>
    <dbReference type="NCBI Taxonomy" id="33203"/>
    <lineage>
        <taxon>Eukaryota</taxon>
        <taxon>Fungi</taxon>
        <taxon>Dikarya</taxon>
        <taxon>Ascomycota</taxon>
        <taxon>Pezizomycotina</taxon>
        <taxon>Sordariomycetes</taxon>
        <taxon>Hypocreomycetidae</taxon>
        <taxon>Hypocreales</taxon>
        <taxon>Ophiocordycipitaceae</taxon>
        <taxon>Purpureocillium</taxon>
    </lineage>
</organism>
<evidence type="ECO:0000256" key="6">
    <source>
        <dbReference type="ARBA" id="ARBA00022660"/>
    </source>
</evidence>
<evidence type="ECO:0000313" key="14">
    <source>
        <dbReference type="EMBL" id="KAK4093300.1"/>
    </source>
</evidence>
<comment type="caution">
    <text evidence="15">The sequence shown here is derived from an EMBL/GenBank/DDBJ whole genome shotgun (WGS) entry which is preliminary data.</text>
</comment>
<name>A0A2U3EPG2_PURLI</name>
<evidence type="ECO:0000256" key="1">
    <source>
        <dbReference type="ARBA" id="ARBA00003195"/>
    </source>
</evidence>
<dbReference type="Proteomes" id="UP001287286">
    <property type="component" value="Unassembled WGS sequence"/>
</dbReference>
<reference evidence="14 17" key="4">
    <citation type="journal article" date="2024" name="Microbiol. Resour. Announc.">
        <title>Genome annotations for the ascomycete fungi Trichoderma harzianum, Trichoderma aggressivum, and Purpureocillium lilacinum.</title>
        <authorList>
            <person name="Beijen E.P.W."/>
            <person name="Ohm R.A."/>
        </authorList>
    </citation>
    <scope>NUCLEOTIDE SEQUENCE [LARGE SCALE GENOMIC DNA]</scope>
    <source>
        <strain evidence="14 17">CBS 150709</strain>
    </source>
</reference>
<evidence type="ECO:0000256" key="11">
    <source>
        <dbReference type="ARBA" id="ARBA00023128"/>
    </source>
</evidence>
<dbReference type="EMBL" id="JAWRVI010000006">
    <property type="protein sequence ID" value="KAK4093300.1"/>
    <property type="molecule type" value="Genomic_DNA"/>
</dbReference>
<evidence type="ECO:0000256" key="13">
    <source>
        <dbReference type="SAM" id="Phobius"/>
    </source>
</evidence>
<keyword evidence="12 13" id="KW-0472">Membrane</keyword>
<keyword evidence="17" id="KW-1185">Reference proteome</keyword>
<evidence type="ECO:0000256" key="8">
    <source>
        <dbReference type="ARBA" id="ARBA00022792"/>
    </source>
</evidence>
<dbReference type="AlphaFoldDB" id="A0A2U3EPG2"/>
<dbReference type="Pfam" id="PF15879">
    <property type="entry name" value="MWFE"/>
    <property type="match status" value="1"/>
</dbReference>
<reference evidence="15 16" key="2">
    <citation type="journal article" date="2016" name="Front. Microbiol.">
        <title>Genome and transcriptome sequences reveal the specific parasitism of the nematophagous Purpureocillium lilacinum 36-1.</title>
        <authorList>
            <person name="Xie J."/>
            <person name="Li S."/>
            <person name="Mo C."/>
            <person name="Xiao X."/>
            <person name="Peng D."/>
            <person name="Wang G."/>
            <person name="Xiao Y."/>
        </authorList>
    </citation>
    <scope>NUCLEOTIDE SEQUENCE [LARGE SCALE GENOMIC DNA]</scope>
    <source>
        <strain evidence="15 16">36-1</strain>
    </source>
</reference>
<evidence type="ECO:0000256" key="4">
    <source>
        <dbReference type="ARBA" id="ARBA00016392"/>
    </source>
</evidence>
<evidence type="ECO:0000256" key="7">
    <source>
        <dbReference type="ARBA" id="ARBA00022692"/>
    </source>
</evidence>
<sequence>MVTCETRLDNHARGRRLVLTDEPVTMATPRIGGPAVAFRSRQACEPGPNVATVRARVLTPMPHKDLLAAQCEVHQVYWLVAKVGPSGLRPQASNHLPVSDFHIQLSRQPSAAAFRSAPIPPPIPNPLSRQSPLCRLAATMPVPFETLLPYAIMIGMFGVTGTGLAAVKTWRNEGKRPRYSLDQWDKQMMERDRRLTGTLRGQTNQPEAPLGFEFSNGWKMEKRFS</sequence>
<evidence type="ECO:0000313" key="15">
    <source>
        <dbReference type="EMBL" id="PWI76360.1"/>
    </source>
</evidence>
<protein>
    <recommendedName>
        <fullName evidence="4">NADH dehydrogenase [ubiquinone] 1 alpha subcomplex subunit 1</fullName>
    </recommendedName>
</protein>
<proteinExistence type="inferred from homology"/>
<dbReference type="EMBL" id="LCWV01000001">
    <property type="protein sequence ID" value="PWI76360.1"/>
    <property type="molecule type" value="Genomic_DNA"/>
</dbReference>
<keyword evidence="11" id="KW-0496">Mitochondrion</keyword>
<dbReference type="InterPro" id="IPR017384">
    <property type="entry name" value="NADH_Ub_cplx-1_asu_su-1"/>
</dbReference>
<keyword evidence="9" id="KW-0249">Electron transport</keyword>
<keyword evidence="5" id="KW-0813">Transport</keyword>
<comment type="similarity">
    <text evidence="3">Belongs to the complex I NDUFA1 subunit family.</text>
</comment>
<evidence type="ECO:0000256" key="2">
    <source>
        <dbReference type="ARBA" id="ARBA00004298"/>
    </source>
</evidence>
<gene>
    <name evidence="15" type="ORF">PCL_03554</name>
    <name evidence="14" type="ORF">Purlil1_2457</name>
</gene>
<keyword evidence="6" id="KW-0679">Respiratory chain</keyword>
<feature type="transmembrane region" description="Helical" evidence="13">
    <location>
        <begin position="147"/>
        <end position="167"/>
    </location>
</feature>
<dbReference type="GO" id="GO:0005743">
    <property type="term" value="C:mitochondrial inner membrane"/>
    <property type="evidence" value="ECO:0007669"/>
    <property type="project" value="UniProtKB-SubCell"/>
</dbReference>